<dbReference type="AlphaFoldDB" id="A0A1H0LKH6"/>
<evidence type="ECO:0000313" key="3">
    <source>
        <dbReference type="EMBL" id="SDO68491.1"/>
    </source>
</evidence>
<protein>
    <submittedName>
        <fullName evidence="3">Uncharacterized protein</fullName>
    </submittedName>
</protein>
<sequence length="78" mass="8279">MVPDRVGDRSATSAVPWPPRLSRMVQAPLMKRFLLVGIFAALLIAIILIAATWSKVTPVSPAVSPDTSATPNPTGARK</sequence>
<keyword evidence="2" id="KW-0472">Membrane</keyword>
<dbReference type="Proteomes" id="UP000198704">
    <property type="component" value="Unassembled WGS sequence"/>
</dbReference>
<dbReference type="STRING" id="582672.SAMN05216360_1373"/>
<accession>A0A1H0LKH6</accession>
<organism evidence="3 4">
    <name type="scientific">Methylobacterium phyllostachyos</name>
    <dbReference type="NCBI Taxonomy" id="582672"/>
    <lineage>
        <taxon>Bacteria</taxon>
        <taxon>Pseudomonadati</taxon>
        <taxon>Pseudomonadota</taxon>
        <taxon>Alphaproteobacteria</taxon>
        <taxon>Hyphomicrobiales</taxon>
        <taxon>Methylobacteriaceae</taxon>
        <taxon>Methylobacterium</taxon>
    </lineage>
</organism>
<name>A0A1H0LKH6_9HYPH</name>
<evidence type="ECO:0000256" key="2">
    <source>
        <dbReference type="SAM" id="Phobius"/>
    </source>
</evidence>
<keyword evidence="4" id="KW-1185">Reference proteome</keyword>
<reference evidence="4" key="1">
    <citation type="submission" date="2016-10" db="EMBL/GenBank/DDBJ databases">
        <authorList>
            <person name="Varghese N."/>
            <person name="Submissions S."/>
        </authorList>
    </citation>
    <scope>NUCLEOTIDE SEQUENCE [LARGE SCALE GENOMIC DNA]</scope>
    <source>
        <strain evidence="4">BL47</strain>
    </source>
</reference>
<feature type="transmembrane region" description="Helical" evidence="2">
    <location>
        <begin position="33"/>
        <end position="53"/>
    </location>
</feature>
<keyword evidence="2" id="KW-1133">Transmembrane helix</keyword>
<evidence type="ECO:0000313" key="4">
    <source>
        <dbReference type="Proteomes" id="UP000198704"/>
    </source>
</evidence>
<keyword evidence="2" id="KW-0812">Transmembrane</keyword>
<dbReference type="EMBL" id="FNHS01000037">
    <property type="protein sequence ID" value="SDO68491.1"/>
    <property type="molecule type" value="Genomic_DNA"/>
</dbReference>
<evidence type="ECO:0000256" key="1">
    <source>
        <dbReference type="SAM" id="MobiDB-lite"/>
    </source>
</evidence>
<proteinExistence type="predicted"/>
<feature type="region of interest" description="Disordered" evidence="1">
    <location>
        <begin position="57"/>
        <end position="78"/>
    </location>
</feature>
<gene>
    <name evidence="3" type="ORF">SAMN05216360_1373</name>
</gene>
<feature type="compositionally biased region" description="Polar residues" evidence="1">
    <location>
        <begin position="65"/>
        <end position="78"/>
    </location>
</feature>